<reference evidence="2" key="2">
    <citation type="journal article" date="2018" name="Mol. Plant Microbe Interact.">
        <title>Genome sequence resources for the wheat stripe rust pathogen (Puccinia striiformis f. sp. tritici) and the barley stripe rust pathogen (Puccinia striiformis f. sp. hordei).</title>
        <authorList>
            <person name="Xia C."/>
            <person name="Wang M."/>
            <person name="Yin C."/>
            <person name="Cornejo O.E."/>
            <person name="Hulbert S.H."/>
            <person name="Chen X."/>
        </authorList>
    </citation>
    <scope>NUCLEOTIDE SEQUENCE [LARGE SCALE GENOMIC DNA]</scope>
    <source>
        <strain evidence="2">93-210</strain>
    </source>
</reference>
<gene>
    <name evidence="1" type="ORF">MJO28_010242</name>
</gene>
<comment type="caution">
    <text evidence="1">The sequence shown here is derived from an EMBL/GenBank/DDBJ whole genome shotgun (WGS) entry which is preliminary data.</text>
</comment>
<accession>A0ACC0E4J9</accession>
<organism evidence="1 2">
    <name type="scientific">Puccinia striiformis f. sp. tritici</name>
    <dbReference type="NCBI Taxonomy" id="168172"/>
    <lineage>
        <taxon>Eukaryota</taxon>
        <taxon>Fungi</taxon>
        <taxon>Dikarya</taxon>
        <taxon>Basidiomycota</taxon>
        <taxon>Pucciniomycotina</taxon>
        <taxon>Pucciniomycetes</taxon>
        <taxon>Pucciniales</taxon>
        <taxon>Pucciniaceae</taxon>
        <taxon>Puccinia</taxon>
    </lineage>
</organism>
<evidence type="ECO:0000313" key="2">
    <source>
        <dbReference type="Proteomes" id="UP001060170"/>
    </source>
</evidence>
<dbReference type="EMBL" id="CM045874">
    <property type="protein sequence ID" value="KAI7944547.1"/>
    <property type="molecule type" value="Genomic_DNA"/>
</dbReference>
<protein>
    <submittedName>
        <fullName evidence="1">Uncharacterized protein</fullName>
    </submittedName>
</protein>
<sequence length="77" mass="8791">MRSNIASHDSRFTAETDYNDYCDPKPIGLQQSPQNVLGSHSHPPQPIHTRHLLLAKNYSPFLIGERHFSITLNLLPR</sequence>
<keyword evidence="2" id="KW-1185">Reference proteome</keyword>
<dbReference type="Proteomes" id="UP001060170">
    <property type="component" value="Chromosome 10"/>
</dbReference>
<evidence type="ECO:0000313" key="1">
    <source>
        <dbReference type="EMBL" id="KAI7944547.1"/>
    </source>
</evidence>
<proteinExistence type="predicted"/>
<reference evidence="1 2" key="3">
    <citation type="journal article" date="2022" name="Microbiol. Spectr.">
        <title>Folding features and dynamics of 3D genome architecture in plant fungal pathogens.</title>
        <authorList>
            <person name="Xia C."/>
        </authorList>
    </citation>
    <scope>NUCLEOTIDE SEQUENCE [LARGE SCALE GENOMIC DNA]</scope>
    <source>
        <strain evidence="1 2">93-210</strain>
    </source>
</reference>
<name>A0ACC0E4J9_9BASI</name>
<reference evidence="2" key="1">
    <citation type="journal article" date="2018" name="BMC Genomics">
        <title>Genomic insights into host adaptation between the wheat stripe rust pathogen (Puccinia striiformis f. sp. tritici) and the barley stripe rust pathogen (Puccinia striiformis f. sp. hordei).</title>
        <authorList>
            <person name="Xia C."/>
            <person name="Wang M."/>
            <person name="Yin C."/>
            <person name="Cornejo O.E."/>
            <person name="Hulbert S.H."/>
            <person name="Chen X."/>
        </authorList>
    </citation>
    <scope>NUCLEOTIDE SEQUENCE [LARGE SCALE GENOMIC DNA]</scope>
    <source>
        <strain evidence="2">93-210</strain>
    </source>
</reference>